<organism evidence="3 4">
    <name type="scientific">Catenovulum agarivorans DS-2</name>
    <dbReference type="NCBI Taxonomy" id="1328313"/>
    <lineage>
        <taxon>Bacteria</taxon>
        <taxon>Pseudomonadati</taxon>
        <taxon>Pseudomonadota</taxon>
        <taxon>Gammaproteobacteria</taxon>
        <taxon>Alteromonadales</taxon>
        <taxon>Alteromonadaceae</taxon>
        <taxon>Catenovulum</taxon>
    </lineage>
</organism>
<dbReference type="Gene3D" id="1.50.10.10">
    <property type="match status" value="1"/>
</dbReference>
<gene>
    <name evidence="3" type="ORF">DS2_03280</name>
</gene>
<dbReference type="OrthoDB" id="258246at2"/>
<dbReference type="AlphaFoldDB" id="W7QUG2"/>
<keyword evidence="2" id="KW-0732">Signal</keyword>
<dbReference type="InterPro" id="IPR012341">
    <property type="entry name" value="6hp_glycosidase-like_sf"/>
</dbReference>
<dbReference type="STRING" id="1328313.DS2_03280"/>
<feature type="signal peptide" evidence="2">
    <location>
        <begin position="1"/>
        <end position="22"/>
    </location>
</feature>
<dbReference type="Proteomes" id="UP000019276">
    <property type="component" value="Unassembled WGS sequence"/>
</dbReference>
<dbReference type="PANTHER" id="PTHR33886:SF8">
    <property type="entry name" value="UNSATURATED RHAMNOGALACTURONAN HYDROLASE (EUROFUNG)"/>
    <property type="match status" value="1"/>
</dbReference>
<evidence type="ECO:0000256" key="2">
    <source>
        <dbReference type="SAM" id="SignalP"/>
    </source>
</evidence>
<dbReference type="PANTHER" id="PTHR33886">
    <property type="entry name" value="UNSATURATED RHAMNOGALACTURONAN HYDROLASE (EUROFUNG)"/>
    <property type="match status" value="1"/>
</dbReference>
<dbReference type="GO" id="GO:0016787">
    <property type="term" value="F:hydrolase activity"/>
    <property type="evidence" value="ECO:0007669"/>
    <property type="project" value="UniProtKB-KW"/>
</dbReference>
<dbReference type="InterPro" id="IPR052043">
    <property type="entry name" value="PolySaccharide_Degr_Enz"/>
</dbReference>
<evidence type="ECO:0000256" key="1">
    <source>
        <dbReference type="ARBA" id="ARBA00022801"/>
    </source>
</evidence>
<sequence length="776" mass="88112">MRLPLIILIFVASFLQPIRAISADSTYHKSSSILLSPYSRLNSYALEKNNIQQVMRDAAEFQLNEYGPSPGLGWTVGTFYSSFVSAYKSTQDPWYFKQALKWGKTTDWDIKHSINADEICPGQTYLDLYFINQDKTLIDTLKQKISKAYFNKQVLKAGDLHKWDTEDKPFTGRNVWSWADALYMAPPVFARLGKATGDNRYFSTLHKLYWDAVDNLYDPDEQLFFRDSKADTEHLTSPNNKKIFWSRGNGWVFAGLARTIGYLPNNDPQKQKYLTLFEQMAYSLAKYQQPDGLWRSSLNDPNWYPTKESTGSAFFIFGIAKGVNQGWLEKEYFLPILIKGWSGLVGIVSPSGKVGYSQVVAGSPHEVRPHDSIDYAQGAFILAASEMHSLVNQTELPIAETNQFVPRLVAKNAHWSNNNQSLLAHKGVYYPSYRKSDGRQALTAFTAKVWPNVSAYARKEKILAMPSSPFTRDIPALVATTDENLIGLYANEHMALRNITLPLWSEMQLSSEQKALSQLSTPKMFKLSTENNRIYLFAHSSDNKFVMFFSDDQGKNWQQQVTPFTNNGHQPTNSYIISNGLDRIDILYTTEQAKHTTNLHHIYFQHRQLYNSYSQPINSAKSATLVATGKFAANADVSLKPKLTATYIKRKTNGQYALYLAILSNNNWTETQIGFVGTEAQADTASVAIHPINANSLVISTQVHPHEQYTLANNKNQLFKAQVNQTETQWQQLTFDPVFNQLNPKFSTGSMFSLFWLSGDITNNTYQTDILMSEQY</sequence>
<name>W7QUG2_9ALTE</name>
<dbReference type="Pfam" id="PF07470">
    <property type="entry name" value="Glyco_hydro_88"/>
    <property type="match status" value="1"/>
</dbReference>
<evidence type="ECO:0000313" key="3">
    <source>
        <dbReference type="EMBL" id="EWH11498.1"/>
    </source>
</evidence>
<dbReference type="InterPro" id="IPR010905">
    <property type="entry name" value="Glyco_hydro_88"/>
</dbReference>
<dbReference type="PATRIC" id="fig|1328313.3.peg.681"/>
<dbReference type="SUPFAM" id="SSF48208">
    <property type="entry name" value="Six-hairpin glycosidases"/>
    <property type="match status" value="1"/>
</dbReference>
<accession>W7QUG2</accession>
<protein>
    <submittedName>
        <fullName evidence="3">Uncharacterized protein</fullName>
    </submittedName>
</protein>
<keyword evidence="4" id="KW-1185">Reference proteome</keyword>
<dbReference type="eggNOG" id="COG4225">
    <property type="taxonomic scope" value="Bacteria"/>
</dbReference>
<proteinExistence type="predicted"/>
<evidence type="ECO:0000313" key="4">
    <source>
        <dbReference type="Proteomes" id="UP000019276"/>
    </source>
</evidence>
<dbReference type="GO" id="GO:0005975">
    <property type="term" value="P:carbohydrate metabolic process"/>
    <property type="evidence" value="ECO:0007669"/>
    <property type="project" value="InterPro"/>
</dbReference>
<dbReference type="InterPro" id="IPR008928">
    <property type="entry name" value="6-hairpin_glycosidase_sf"/>
</dbReference>
<reference evidence="3 4" key="1">
    <citation type="journal article" date="2014" name="Genome Announc.">
        <title>Draft Genome Sequence of the Agar-Degrading Bacterium Catenovulum sp. Strain DS-2, Isolated from Intestines of Haliotis diversicolor.</title>
        <authorList>
            <person name="Shan D."/>
            <person name="Li X."/>
            <person name="Gu Z."/>
            <person name="Wei G."/>
            <person name="Gao Z."/>
            <person name="Shao Z."/>
        </authorList>
    </citation>
    <scope>NUCLEOTIDE SEQUENCE [LARGE SCALE GENOMIC DNA]</scope>
    <source>
        <strain evidence="3 4">DS-2</strain>
    </source>
</reference>
<keyword evidence="1" id="KW-0378">Hydrolase</keyword>
<dbReference type="EMBL" id="ARZY01000004">
    <property type="protein sequence ID" value="EWH11498.1"/>
    <property type="molecule type" value="Genomic_DNA"/>
</dbReference>
<comment type="caution">
    <text evidence="3">The sequence shown here is derived from an EMBL/GenBank/DDBJ whole genome shotgun (WGS) entry which is preliminary data.</text>
</comment>
<dbReference type="RefSeq" id="WP_051479584.1">
    <property type="nucleotide sequence ID" value="NZ_ARZY01000004.1"/>
</dbReference>
<feature type="chain" id="PRO_5004901757" evidence="2">
    <location>
        <begin position="23"/>
        <end position="776"/>
    </location>
</feature>